<feature type="transmembrane region" description="Helical" evidence="6">
    <location>
        <begin position="267"/>
        <end position="285"/>
    </location>
</feature>
<dbReference type="InterPro" id="IPR011701">
    <property type="entry name" value="MFS"/>
</dbReference>
<evidence type="ECO:0000313" key="8">
    <source>
        <dbReference type="EMBL" id="MBC9129865.1"/>
    </source>
</evidence>
<dbReference type="SUPFAM" id="SSF103473">
    <property type="entry name" value="MFS general substrate transporter"/>
    <property type="match status" value="1"/>
</dbReference>
<feature type="transmembrane region" description="Helical" evidence="6">
    <location>
        <begin position="44"/>
        <end position="62"/>
    </location>
</feature>
<feature type="transmembrane region" description="Helical" evidence="6">
    <location>
        <begin position="357"/>
        <end position="375"/>
    </location>
</feature>
<evidence type="ECO:0000313" key="9">
    <source>
        <dbReference type="Proteomes" id="UP000651208"/>
    </source>
</evidence>
<dbReference type="CDD" id="cd17324">
    <property type="entry name" value="MFS_NepI_like"/>
    <property type="match status" value="1"/>
</dbReference>
<protein>
    <submittedName>
        <fullName evidence="8">MFS transporter</fullName>
    </submittedName>
</protein>
<gene>
    <name evidence="8" type="ORF">FcAc13_00895</name>
</gene>
<proteinExistence type="predicted"/>
<dbReference type="PANTHER" id="PTHR43124">
    <property type="entry name" value="PURINE EFFLUX PUMP PBUE"/>
    <property type="match status" value="1"/>
</dbReference>
<keyword evidence="4 6" id="KW-1133">Transmembrane helix</keyword>
<dbReference type="EMBL" id="JABURY010000004">
    <property type="protein sequence ID" value="MBC9129865.1"/>
    <property type="molecule type" value="Genomic_DNA"/>
</dbReference>
<feature type="transmembrane region" description="Helical" evidence="6">
    <location>
        <begin position="201"/>
        <end position="224"/>
    </location>
</feature>
<evidence type="ECO:0000259" key="7">
    <source>
        <dbReference type="PROSITE" id="PS50850"/>
    </source>
</evidence>
<evidence type="ECO:0000256" key="6">
    <source>
        <dbReference type="SAM" id="Phobius"/>
    </source>
</evidence>
<comment type="subcellular location">
    <subcellularLocation>
        <location evidence="1">Cell membrane</location>
        <topology evidence="1">Multi-pass membrane protein</topology>
    </subcellularLocation>
</comment>
<feature type="transmembrane region" description="Helical" evidence="6">
    <location>
        <begin position="69"/>
        <end position="87"/>
    </location>
</feature>
<dbReference type="RefSeq" id="WP_187754363.1">
    <property type="nucleotide sequence ID" value="NZ_JABURY010000004.1"/>
</dbReference>
<organism evidence="8 9">
    <name type="scientific">Frischella japonica</name>
    <dbReference type="NCBI Taxonomy" id="2741544"/>
    <lineage>
        <taxon>Bacteria</taxon>
        <taxon>Pseudomonadati</taxon>
        <taxon>Pseudomonadota</taxon>
        <taxon>Gammaproteobacteria</taxon>
        <taxon>Orbales</taxon>
        <taxon>Orbaceae</taxon>
        <taxon>Frischella</taxon>
    </lineage>
</organism>
<dbReference type="Proteomes" id="UP000651208">
    <property type="component" value="Unassembled WGS sequence"/>
</dbReference>
<feature type="transmembrane region" description="Helical" evidence="6">
    <location>
        <begin position="158"/>
        <end position="181"/>
    </location>
</feature>
<dbReference type="PROSITE" id="PS50850">
    <property type="entry name" value="MFS"/>
    <property type="match status" value="1"/>
</dbReference>
<comment type="caution">
    <text evidence="8">The sequence shown here is derived from an EMBL/GenBank/DDBJ whole genome shotgun (WGS) entry which is preliminary data.</text>
</comment>
<evidence type="ECO:0000256" key="1">
    <source>
        <dbReference type="ARBA" id="ARBA00004651"/>
    </source>
</evidence>
<name>A0ABR7QUH5_9GAMM</name>
<feature type="transmembrane region" description="Helical" evidence="6">
    <location>
        <begin position="127"/>
        <end position="152"/>
    </location>
</feature>
<reference evidence="8 9" key="1">
    <citation type="submission" date="2020-06" db="EMBL/GenBank/DDBJ databases">
        <title>Frischella cerana isolated from Apis cerana gut homogenate.</title>
        <authorList>
            <person name="Wolter L.A."/>
            <person name="Suenami S."/>
            <person name="Miyazaki R."/>
        </authorList>
    </citation>
    <scope>NUCLEOTIDE SEQUENCE [LARGE SCALE GENOMIC DNA]</scope>
    <source>
        <strain evidence="8 9">Ac13</strain>
    </source>
</reference>
<dbReference type="InterPro" id="IPR036259">
    <property type="entry name" value="MFS_trans_sf"/>
</dbReference>
<keyword evidence="5 6" id="KW-0472">Membrane</keyword>
<feature type="transmembrane region" description="Helical" evidence="6">
    <location>
        <begin position="236"/>
        <end position="255"/>
    </location>
</feature>
<dbReference type="Gene3D" id="1.20.1250.20">
    <property type="entry name" value="MFS general substrate transporter like domains"/>
    <property type="match status" value="2"/>
</dbReference>
<evidence type="ECO:0000256" key="2">
    <source>
        <dbReference type="ARBA" id="ARBA00022475"/>
    </source>
</evidence>
<dbReference type="InterPro" id="IPR020846">
    <property type="entry name" value="MFS_dom"/>
</dbReference>
<dbReference type="PANTHER" id="PTHR43124:SF3">
    <property type="entry name" value="CHLORAMPHENICOL EFFLUX PUMP RV0191"/>
    <property type="match status" value="1"/>
</dbReference>
<feature type="domain" description="Major facilitator superfamily (MFS) profile" evidence="7">
    <location>
        <begin position="4"/>
        <end position="379"/>
    </location>
</feature>
<feature type="transmembrane region" description="Helical" evidence="6">
    <location>
        <begin position="330"/>
        <end position="351"/>
    </location>
</feature>
<evidence type="ECO:0000256" key="5">
    <source>
        <dbReference type="ARBA" id="ARBA00023136"/>
    </source>
</evidence>
<evidence type="ECO:0000256" key="3">
    <source>
        <dbReference type="ARBA" id="ARBA00022692"/>
    </source>
</evidence>
<keyword evidence="9" id="KW-1185">Reference proteome</keyword>
<feature type="transmembrane region" description="Helical" evidence="6">
    <location>
        <begin position="99"/>
        <end position="120"/>
    </location>
</feature>
<accession>A0ABR7QUH5</accession>
<evidence type="ECO:0000256" key="4">
    <source>
        <dbReference type="ARBA" id="ARBA00022989"/>
    </source>
</evidence>
<sequence>MPMGLYALALGAFAIGLTEFGIVGLLPQVANEFHVSEQVAGYLVSGYALSVAVGAIVLTAIMTRYERRITLIMLMALFILGNLTSAIAENYSILMLGRIIAALCHGAFFSIGAVVAAGMVHTNKQAAAISIMFLGLTVSNVMGVPVGTFLGLKFGWRSTFWVLAIIGIITMFCIRLLVPVITVDNKSNLKNEFRVFKSPQVWISIFISIFTFGGVIGGFTYIAFILTKVSQFQTSSVPWLLVLFGFGTFIGNIIGGKMADKALNKSIAILLTFLAIVLAIFALTAENQTMTVISLFLMGSVGLAIAPGLQLRIMRYAPDAPTAASGANIAAFNIGNALGAWFGGITLNAGFGFTSPLWAGVVLSLTGLIILSIGVKLNTNKPSYY</sequence>
<keyword evidence="3 6" id="KW-0812">Transmembrane</keyword>
<feature type="transmembrane region" description="Helical" evidence="6">
    <location>
        <begin position="291"/>
        <end position="309"/>
    </location>
</feature>
<dbReference type="InterPro" id="IPR050189">
    <property type="entry name" value="MFS_Efflux_Transporters"/>
</dbReference>
<dbReference type="Pfam" id="PF07690">
    <property type="entry name" value="MFS_1"/>
    <property type="match status" value="1"/>
</dbReference>
<keyword evidence="2" id="KW-1003">Cell membrane</keyword>